<feature type="compositionally biased region" description="Polar residues" evidence="1">
    <location>
        <begin position="1"/>
        <end position="11"/>
    </location>
</feature>
<reference evidence="3" key="1">
    <citation type="submission" date="2023-04" db="EMBL/GenBank/DDBJ databases">
        <title>Phytophthora lilii NBRC 32176.</title>
        <authorList>
            <person name="Ichikawa N."/>
            <person name="Sato H."/>
            <person name="Tonouchi N."/>
        </authorList>
    </citation>
    <scope>NUCLEOTIDE SEQUENCE</scope>
    <source>
        <strain evidence="3">NBRC 32176</strain>
    </source>
</reference>
<sequence length="378" mass="41342">MEPQQLKTGSTAKVRLVTKQAHKEAKRRRVEGAARRAEAAGVGADEVAQVVEELEAEQRAKRREQAAQARSKLEERRKQWSAATTEGERADGPRATASLTRRQREVVIPFRTGTTGGEARVAAVRLVRRVWLTRHAVTPVEVSVVAPDGEEGVFVPTKSSGAVLLAATVTRAYQGKAPVPAINAQGGRTKLPAKKELGVWIPLSSDLEALELNGDLVDKLDDWMATLGDTSTHLDNESEVVVTATDPGDQMQILKLLRAYREVMSSKGDCPPVTALDVQHHIDTGDTKPIMLKRRLQPQKDDARMVNGVLRGLSWTMCLVYLDDIVIFTRGGMQQHLVQLAAVLERLSVAGLTLKLKKCVFAATLMEYLGHELSTEGV</sequence>
<organism evidence="3 4">
    <name type="scientific">Phytophthora lilii</name>
    <dbReference type="NCBI Taxonomy" id="2077276"/>
    <lineage>
        <taxon>Eukaryota</taxon>
        <taxon>Sar</taxon>
        <taxon>Stramenopiles</taxon>
        <taxon>Oomycota</taxon>
        <taxon>Peronosporomycetes</taxon>
        <taxon>Peronosporales</taxon>
        <taxon>Peronosporaceae</taxon>
        <taxon>Phytophthora</taxon>
    </lineage>
</organism>
<accession>A0A9W6XKD2</accession>
<dbReference type="Pfam" id="PF00078">
    <property type="entry name" value="RVT_1"/>
    <property type="match status" value="1"/>
</dbReference>
<evidence type="ECO:0000256" key="1">
    <source>
        <dbReference type="SAM" id="MobiDB-lite"/>
    </source>
</evidence>
<dbReference type="OrthoDB" id="122579at2759"/>
<proteinExistence type="predicted"/>
<name>A0A9W6XKD2_9STRA</name>
<evidence type="ECO:0000259" key="2">
    <source>
        <dbReference type="Pfam" id="PF00078"/>
    </source>
</evidence>
<dbReference type="InterPro" id="IPR043502">
    <property type="entry name" value="DNA/RNA_pol_sf"/>
</dbReference>
<feature type="region of interest" description="Disordered" evidence="1">
    <location>
        <begin position="56"/>
        <end position="99"/>
    </location>
</feature>
<protein>
    <submittedName>
        <fullName evidence="3">Unnamed protein product</fullName>
    </submittedName>
</protein>
<dbReference type="Gene3D" id="3.30.70.270">
    <property type="match status" value="1"/>
</dbReference>
<gene>
    <name evidence="3" type="ORF">Plil01_001665000</name>
</gene>
<evidence type="ECO:0000313" key="3">
    <source>
        <dbReference type="EMBL" id="GMF41247.1"/>
    </source>
</evidence>
<feature type="compositionally biased region" description="Basic and acidic residues" evidence="1">
    <location>
        <begin position="56"/>
        <end position="78"/>
    </location>
</feature>
<dbReference type="SUPFAM" id="SSF56672">
    <property type="entry name" value="DNA/RNA polymerases"/>
    <property type="match status" value="1"/>
</dbReference>
<dbReference type="InterPro" id="IPR000477">
    <property type="entry name" value="RT_dom"/>
</dbReference>
<dbReference type="InterPro" id="IPR043128">
    <property type="entry name" value="Rev_trsase/Diguanyl_cyclase"/>
</dbReference>
<dbReference type="AlphaFoldDB" id="A0A9W6XKD2"/>
<dbReference type="EMBL" id="BSXW01002189">
    <property type="protein sequence ID" value="GMF41247.1"/>
    <property type="molecule type" value="Genomic_DNA"/>
</dbReference>
<keyword evidence="4" id="KW-1185">Reference proteome</keyword>
<evidence type="ECO:0000313" key="4">
    <source>
        <dbReference type="Proteomes" id="UP001165083"/>
    </source>
</evidence>
<feature type="domain" description="Reverse transcriptase" evidence="2">
    <location>
        <begin position="304"/>
        <end position="373"/>
    </location>
</feature>
<dbReference type="Proteomes" id="UP001165083">
    <property type="component" value="Unassembled WGS sequence"/>
</dbReference>
<feature type="region of interest" description="Disordered" evidence="1">
    <location>
        <begin position="1"/>
        <end position="42"/>
    </location>
</feature>
<comment type="caution">
    <text evidence="3">The sequence shown here is derived from an EMBL/GenBank/DDBJ whole genome shotgun (WGS) entry which is preliminary data.</text>
</comment>